<feature type="transmembrane region" description="Helical" evidence="7">
    <location>
        <begin position="78"/>
        <end position="104"/>
    </location>
</feature>
<evidence type="ECO:0000256" key="5">
    <source>
        <dbReference type="ARBA" id="ARBA00022989"/>
    </source>
</evidence>
<dbReference type="PANTHER" id="PTHR30193:SF37">
    <property type="entry name" value="INNER MEMBRANE ABC TRANSPORTER PERMEASE PROTEIN YCJO"/>
    <property type="match status" value="1"/>
</dbReference>
<feature type="transmembrane region" description="Helical" evidence="7">
    <location>
        <begin position="20"/>
        <end position="41"/>
    </location>
</feature>
<evidence type="ECO:0000259" key="8">
    <source>
        <dbReference type="PROSITE" id="PS50928"/>
    </source>
</evidence>
<dbReference type="PROSITE" id="PS50928">
    <property type="entry name" value="ABC_TM1"/>
    <property type="match status" value="1"/>
</dbReference>
<dbReference type="InterPro" id="IPR035906">
    <property type="entry name" value="MetI-like_sf"/>
</dbReference>
<feature type="transmembrane region" description="Helical" evidence="7">
    <location>
        <begin position="116"/>
        <end position="136"/>
    </location>
</feature>
<dbReference type="SUPFAM" id="SSF161098">
    <property type="entry name" value="MetI-like"/>
    <property type="match status" value="1"/>
</dbReference>
<comment type="subcellular location">
    <subcellularLocation>
        <location evidence="1 7">Cell membrane</location>
        <topology evidence="1 7">Multi-pass membrane protein</topology>
    </subcellularLocation>
</comment>
<evidence type="ECO:0000256" key="4">
    <source>
        <dbReference type="ARBA" id="ARBA00022692"/>
    </source>
</evidence>
<comment type="caution">
    <text evidence="9">The sequence shown here is derived from an EMBL/GenBank/DDBJ whole genome shotgun (WGS) entry which is preliminary data.</text>
</comment>
<comment type="similarity">
    <text evidence="7">Belongs to the binding-protein-dependent transport system permease family.</text>
</comment>
<dbReference type="RefSeq" id="WP_284254193.1">
    <property type="nucleotide sequence ID" value="NZ_BAAAQO010000002.1"/>
</dbReference>
<proteinExistence type="inferred from homology"/>
<keyword evidence="6 7" id="KW-0472">Membrane</keyword>
<feature type="transmembrane region" description="Helical" evidence="7">
    <location>
        <begin position="269"/>
        <end position="289"/>
    </location>
</feature>
<keyword evidence="3" id="KW-1003">Cell membrane</keyword>
<feature type="transmembrane region" description="Helical" evidence="7">
    <location>
        <begin position="165"/>
        <end position="186"/>
    </location>
</feature>
<keyword evidence="5 7" id="KW-1133">Transmembrane helix</keyword>
<keyword evidence="2 7" id="KW-0813">Transport</keyword>
<sequence>MTTDIARPGAVRRRTRRLGVPFWFAVPALVFFVALVAYPTVQGIVYAFTDWSGLGSAIHFNGIDNFVGLFSDPQTAGALINTLVMAVTITIAQNVTGLALALGVNSRIKTRNVLRTLLFAPVVMTPIIVGYLWQFLYVPNGPVASIAAALGWSNFNVLGDPSTAIWGVVSVVVWQYSGYSMVIFLAGMQNIPEEITEAAALDGAGAIKRFAYVTWPLLRTPTAINLTLSLITSLKLFDQVVATTQGGPGYATQTLSTLLYNEAFLYNRYGYGIALGLIVFALIAVVAFAQMRLFRDRSLQ</sequence>
<dbReference type="Pfam" id="PF00528">
    <property type="entry name" value="BPD_transp_1"/>
    <property type="match status" value="1"/>
</dbReference>
<dbReference type="PANTHER" id="PTHR30193">
    <property type="entry name" value="ABC TRANSPORTER PERMEASE PROTEIN"/>
    <property type="match status" value="1"/>
</dbReference>
<accession>A0ABQ6K735</accession>
<organism evidence="9 10">
    <name type="scientific">Pseudolysinimonas kribbensis</name>
    <dbReference type="NCBI Taxonomy" id="433641"/>
    <lineage>
        <taxon>Bacteria</taxon>
        <taxon>Bacillati</taxon>
        <taxon>Actinomycetota</taxon>
        <taxon>Actinomycetes</taxon>
        <taxon>Micrococcales</taxon>
        <taxon>Microbacteriaceae</taxon>
        <taxon>Pseudolysinimonas</taxon>
    </lineage>
</organism>
<dbReference type="SUPFAM" id="SSF160964">
    <property type="entry name" value="MalF N-terminal region-like"/>
    <property type="match status" value="1"/>
</dbReference>
<name>A0ABQ6K735_9MICO</name>
<keyword evidence="10" id="KW-1185">Reference proteome</keyword>
<evidence type="ECO:0000256" key="6">
    <source>
        <dbReference type="ARBA" id="ARBA00023136"/>
    </source>
</evidence>
<dbReference type="EMBL" id="BSVB01000001">
    <property type="protein sequence ID" value="GMA95420.1"/>
    <property type="molecule type" value="Genomic_DNA"/>
</dbReference>
<evidence type="ECO:0000313" key="9">
    <source>
        <dbReference type="EMBL" id="GMA95420.1"/>
    </source>
</evidence>
<protein>
    <submittedName>
        <fullName evidence="9">Sugar ABC transporter permease</fullName>
    </submittedName>
</protein>
<evidence type="ECO:0000256" key="1">
    <source>
        <dbReference type="ARBA" id="ARBA00004651"/>
    </source>
</evidence>
<evidence type="ECO:0000256" key="2">
    <source>
        <dbReference type="ARBA" id="ARBA00022448"/>
    </source>
</evidence>
<evidence type="ECO:0000256" key="3">
    <source>
        <dbReference type="ARBA" id="ARBA00022475"/>
    </source>
</evidence>
<dbReference type="InterPro" id="IPR051393">
    <property type="entry name" value="ABC_transporter_permease"/>
</dbReference>
<feature type="domain" description="ABC transmembrane type-1" evidence="8">
    <location>
        <begin position="79"/>
        <end position="290"/>
    </location>
</feature>
<reference evidence="10" key="1">
    <citation type="journal article" date="2019" name="Int. J. Syst. Evol. Microbiol.">
        <title>The Global Catalogue of Microorganisms (GCM) 10K type strain sequencing project: providing services to taxonomists for standard genome sequencing and annotation.</title>
        <authorList>
            <consortium name="The Broad Institute Genomics Platform"/>
            <consortium name="The Broad Institute Genome Sequencing Center for Infectious Disease"/>
            <person name="Wu L."/>
            <person name="Ma J."/>
        </authorList>
    </citation>
    <scope>NUCLEOTIDE SEQUENCE [LARGE SCALE GENOMIC DNA]</scope>
    <source>
        <strain evidence="10">NBRC 108894</strain>
    </source>
</reference>
<gene>
    <name evidence="9" type="primary">msmF</name>
    <name evidence="9" type="ORF">GCM10025881_22440</name>
</gene>
<dbReference type="Proteomes" id="UP001157034">
    <property type="component" value="Unassembled WGS sequence"/>
</dbReference>
<dbReference type="CDD" id="cd06261">
    <property type="entry name" value="TM_PBP2"/>
    <property type="match status" value="1"/>
</dbReference>
<evidence type="ECO:0000256" key="7">
    <source>
        <dbReference type="RuleBase" id="RU363032"/>
    </source>
</evidence>
<keyword evidence="4 7" id="KW-0812">Transmembrane</keyword>
<dbReference type="InterPro" id="IPR000515">
    <property type="entry name" value="MetI-like"/>
</dbReference>
<evidence type="ECO:0000313" key="10">
    <source>
        <dbReference type="Proteomes" id="UP001157034"/>
    </source>
</evidence>
<dbReference type="Gene3D" id="1.10.3720.10">
    <property type="entry name" value="MetI-like"/>
    <property type="match status" value="1"/>
</dbReference>